<dbReference type="EMBL" id="CM042023">
    <property type="protein sequence ID" value="KAI3813350.1"/>
    <property type="molecule type" value="Genomic_DNA"/>
</dbReference>
<accession>A0ACB9J193</accession>
<reference evidence="1 2" key="2">
    <citation type="journal article" date="2022" name="Mol. Ecol. Resour.">
        <title>The genomes of chicory, endive, great burdock and yacon provide insights into Asteraceae paleo-polyploidization history and plant inulin production.</title>
        <authorList>
            <person name="Fan W."/>
            <person name="Wang S."/>
            <person name="Wang H."/>
            <person name="Wang A."/>
            <person name="Jiang F."/>
            <person name="Liu H."/>
            <person name="Zhao H."/>
            <person name="Xu D."/>
            <person name="Zhang Y."/>
        </authorList>
    </citation>
    <scope>NUCLEOTIDE SEQUENCE [LARGE SCALE GENOMIC DNA]</scope>
    <source>
        <strain evidence="2">cv. Yunnan</strain>
        <tissue evidence="1">Leaves</tissue>
    </source>
</reference>
<reference evidence="2" key="1">
    <citation type="journal article" date="2022" name="Mol. Ecol. Resour.">
        <title>The genomes of chicory, endive, great burdock and yacon provide insights into Asteraceae palaeo-polyploidization history and plant inulin production.</title>
        <authorList>
            <person name="Fan W."/>
            <person name="Wang S."/>
            <person name="Wang H."/>
            <person name="Wang A."/>
            <person name="Jiang F."/>
            <person name="Liu H."/>
            <person name="Zhao H."/>
            <person name="Xu D."/>
            <person name="Zhang Y."/>
        </authorList>
    </citation>
    <scope>NUCLEOTIDE SEQUENCE [LARGE SCALE GENOMIC DNA]</scope>
    <source>
        <strain evidence="2">cv. Yunnan</strain>
    </source>
</reference>
<name>A0ACB9J193_9ASTR</name>
<keyword evidence="2" id="KW-1185">Reference proteome</keyword>
<comment type="caution">
    <text evidence="1">The sequence shown here is derived from an EMBL/GenBank/DDBJ whole genome shotgun (WGS) entry which is preliminary data.</text>
</comment>
<sequence length="74" mass="8493">MQLYSLADEVSTSVVVKDWLVELYAELDKEGLSVPERMTDRGRASLSSLMVTLQCFYHRLRRLLVGGRNMVFVL</sequence>
<gene>
    <name evidence="1" type="ORF">L1987_18071</name>
</gene>
<dbReference type="Proteomes" id="UP001056120">
    <property type="component" value="Linkage Group LG06"/>
</dbReference>
<evidence type="ECO:0000313" key="1">
    <source>
        <dbReference type="EMBL" id="KAI3813350.1"/>
    </source>
</evidence>
<evidence type="ECO:0000313" key="2">
    <source>
        <dbReference type="Proteomes" id="UP001056120"/>
    </source>
</evidence>
<protein>
    <submittedName>
        <fullName evidence="1">Uncharacterized protein</fullName>
    </submittedName>
</protein>
<proteinExistence type="predicted"/>
<organism evidence="1 2">
    <name type="scientific">Smallanthus sonchifolius</name>
    <dbReference type="NCBI Taxonomy" id="185202"/>
    <lineage>
        <taxon>Eukaryota</taxon>
        <taxon>Viridiplantae</taxon>
        <taxon>Streptophyta</taxon>
        <taxon>Embryophyta</taxon>
        <taxon>Tracheophyta</taxon>
        <taxon>Spermatophyta</taxon>
        <taxon>Magnoliopsida</taxon>
        <taxon>eudicotyledons</taxon>
        <taxon>Gunneridae</taxon>
        <taxon>Pentapetalae</taxon>
        <taxon>asterids</taxon>
        <taxon>campanulids</taxon>
        <taxon>Asterales</taxon>
        <taxon>Asteraceae</taxon>
        <taxon>Asteroideae</taxon>
        <taxon>Heliantheae alliance</taxon>
        <taxon>Millerieae</taxon>
        <taxon>Smallanthus</taxon>
    </lineage>
</organism>